<dbReference type="CDD" id="cd23832">
    <property type="entry name" value="DRWD-C_FANCL"/>
    <property type="match status" value="1"/>
</dbReference>
<reference evidence="6" key="1">
    <citation type="submission" date="2025-08" db="UniProtKB">
        <authorList>
            <consortium name="RefSeq"/>
        </authorList>
    </citation>
    <scope>IDENTIFICATION</scope>
    <source>
        <tissue evidence="6">Whole organism</tissue>
    </source>
</reference>
<dbReference type="InterPro" id="IPR026848">
    <property type="entry name" value="Fancl"/>
</dbReference>
<dbReference type="AlphaFoldDB" id="A0A6J1SC01"/>
<name>A0A6J1SC01_FRAOC</name>
<dbReference type="PROSITE" id="PS50089">
    <property type="entry name" value="ZF_RING_2"/>
    <property type="match status" value="1"/>
</dbReference>
<dbReference type="GO" id="GO:0043240">
    <property type="term" value="C:Fanconi anaemia nuclear complex"/>
    <property type="evidence" value="ECO:0007669"/>
    <property type="project" value="InterPro"/>
</dbReference>
<feature type="domain" description="RING-type" evidence="4">
    <location>
        <begin position="337"/>
        <end position="392"/>
    </location>
</feature>
<dbReference type="CDD" id="cd23786">
    <property type="entry name" value="ELF_FANCL"/>
    <property type="match status" value="1"/>
</dbReference>
<dbReference type="PANTHER" id="PTHR13206">
    <property type="entry name" value="UBIQUITIN LIGASE PROTEIN PHF9 FANCONI ANEMIA GROUP L PROTEIN"/>
    <property type="match status" value="1"/>
</dbReference>
<evidence type="ECO:0000256" key="1">
    <source>
        <dbReference type="ARBA" id="ARBA00022771"/>
    </source>
</evidence>
<dbReference type="GO" id="GO:0061630">
    <property type="term" value="F:ubiquitin protein ligase activity"/>
    <property type="evidence" value="ECO:0007669"/>
    <property type="project" value="TreeGrafter"/>
</dbReference>
<proteinExistence type="predicted"/>
<keyword evidence="1 3" id="KW-0863">Zinc-finger</keyword>
<protein>
    <submittedName>
        <fullName evidence="6">E3 ubiquitin-protein ligase FANCL</fullName>
    </submittedName>
</protein>
<dbReference type="CDD" id="cd23831">
    <property type="entry name" value="DRWD-N_FANCL"/>
    <property type="match status" value="1"/>
</dbReference>
<sequence>MSTASTSEIQLDILSRFPLLVPRNANFSYYEGFLEVKGFSFHISFHVPNYPSSKELSFNCDWDLSELLQKHKNTVVRWSSSGLFFNKFLDKLHSMIIDCLDRGEGSHLTLGRETISNDGQLLDHLNHYTSILTELNELGTDNLVSIGSDFRTVSLSTYDCNGEVHLLNIKFNNDQTHDTTVGNSFEVVDTDMPEAVIKIIQKENSISRAFRVFCDQIKILNRIWSSLSLFDQQCWVIDPTHPRKADMYRRIFISPPSVMAQLSWDPMKPGEPPDIKFQGADAEIDKFRCIHEEHLGEWDEECSILENLCSVLQLPSLPQPPPPETSKVSQTVETGECSICYTVQDEEGKLPVESCGKCLSNFHAACLYEWLEGLPDSRLVHGHVSGPCPNCESAIKCPCPHA</sequence>
<dbReference type="CTD" id="55120"/>
<gene>
    <name evidence="6" type="primary">LOC113206708</name>
</gene>
<dbReference type="InterPro" id="IPR043003">
    <property type="entry name" value="FANCL_d3_sf"/>
</dbReference>
<evidence type="ECO:0000313" key="5">
    <source>
        <dbReference type="Proteomes" id="UP000504606"/>
    </source>
</evidence>
<dbReference type="Pfam" id="PF18891">
    <property type="entry name" value="FANCL_d3"/>
    <property type="match status" value="1"/>
</dbReference>
<dbReference type="InterPro" id="IPR026850">
    <property type="entry name" value="FANCL_C"/>
</dbReference>
<dbReference type="OrthoDB" id="10263265at2759"/>
<dbReference type="InterPro" id="IPR013083">
    <property type="entry name" value="Znf_RING/FYVE/PHD"/>
</dbReference>
<dbReference type="InterPro" id="IPR016135">
    <property type="entry name" value="UBQ-conjugating_enzyme/RWD"/>
</dbReference>
<dbReference type="PANTHER" id="PTHR13206:SF0">
    <property type="entry name" value="E3 UBIQUITIN-PROTEIN LIGASE FANCL"/>
    <property type="match status" value="1"/>
</dbReference>
<evidence type="ECO:0000256" key="3">
    <source>
        <dbReference type="PROSITE-ProRule" id="PRU00175"/>
    </source>
</evidence>
<dbReference type="Gene3D" id="3.30.40.10">
    <property type="entry name" value="Zinc/RING finger domain, C3HC4 (zinc finger)"/>
    <property type="match status" value="1"/>
</dbReference>
<dbReference type="Pfam" id="PF09765">
    <property type="entry name" value="FANCL_d1"/>
    <property type="match status" value="1"/>
</dbReference>
<evidence type="ECO:0000256" key="2">
    <source>
        <dbReference type="ARBA" id="ARBA00022833"/>
    </source>
</evidence>
<keyword evidence="2" id="KW-0862">Zinc</keyword>
<dbReference type="KEGG" id="foc:113206708"/>
<dbReference type="RefSeq" id="XP_026278709.1">
    <property type="nucleotide sequence ID" value="XM_026422924.2"/>
</dbReference>
<dbReference type="InterPro" id="IPR044037">
    <property type="entry name" value="FANCL_d3"/>
</dbReference>
<dbReference type="InterPro" id="IPR043898">
    <property type="entry name" value="FANCL_d2"/>
</dbReference>
<keyword evidence="5" id="KW-1185">Reference proteome</keyword>
<dbReference type="SMART" id="SM01197">
    <property type="entry name" value="FANCL_C"/>
    <property type="match status" value="1"/>
</dbReference>
<dbReference type="InterPro" id="IPR001841">
    <property type="entry name" value="Znf_RING"/>
</dbReference>
<accession>A0A6J1SC01</accession>
<evidence type="ECO:0000313" key="6">
    <source>
        <dbReference type="RefSeq" id="XP_026278709.1"/>
    </source>
</evidence>
<organism evidence="5 6">
    <name type="scientific">Frankliniella occidentalis</name>
    <name type="common">Western flower thrips</name>
    <name type="synonym">Euthrips occidentalis</name>
    <dbReference type="NCBI Taxonomy" id="133901"/>
    <lineage>
        <taxon>Eukaryota</taxon>
        <taxon>Metazoa</taxon>
        <taxon>Ecdysozoa</taxon>
        <taxon>Arthropoda</taxon>
        <taxon>Hexapoda</taxon>
        <taxon>Insecta</taxon>
        <taxon>Pterygota</taxon>
        <taxon>Neoptera</taxon>
        <taxon>Paraneoptera</taxon>
        <taxon>Thysanoptera</taxon>
        <taxon>Terebrantia</taxon>
        <taxon>Thripoidea</taxon>
        <taxon>Thripidae</taxon>
        <taxon>Frankliniella</taxon>
    </lineage>
</organism>
<keyword evidence="1 3" id="KW-0479">Metal-binding</keyword>
<dbReference type="Pfam" id="PF18890">
    <property type="entry name" value="FANCL_d2"/>
    <property type="match status" value="1"/>
</dbReference>
<evidence type="ECO:0000259" key="4">
    <source>
        <dbReference type="PROSITE" id="PS50089"/>
    </source>
</evidence>
<dbReference type="Pfam" id="PF11793">
    <property type="entry name" value="FANCL_C"/>
    <property type="match status" value="1"/>
</dbReference>
<dbReference type="GO" id="GO:0036297">
    <property type="term" value="P:interstrand cross-link repair"/>
    <property type="evidence" value="ECO:0007669"/>
    <property type="project" value="InterPro"/>
</dbReference>
<dbReference type="Gene3D" id="3.10.110.20">
    <property type="entry name" value="RWD domain-like"/>
    <property type="match status" value="1"/>
</dbReference>
<dbReference type="Gene3D" id="3.10.110.10">
    <property type="entry name" value="Ubiquitin Conjugating Enzyme"/>
    <property type="match status" value="1"/>
</dbReference>
<dbReference type="Proteomes" id="UP000504606">
    <property type="component" value="Unplaced"/>
</dbReference>
<dbReference type="GeneID" id="113206708"/>
<dbReference type="GO" id="GO:0006513">
    <property type="term" value="P:protein monoubiquitination"/>
    <property type="evidence" value="ECO:0007669"/>
    <property type="project" value="TreeGrafter"/>
</dbReference>
<dbReference type="GO" id="GO:0008270">
    <property type="term" value="F:zinc ion binding"/>
    <property type="evidence" value="ECO:0007669"/>
    <property type="project" value="UniProtKB-KW"/>
</dbReference>
<dbReference type="InterPro" id="IPR019162">
    <property type="entry name" value="FancL_WD-rpt_cont_dom"/>
</dbReference>